<protein>
    <submittedName>
        <fullName evidence="1">13737_t:CDS:1</fullName>
    </submittedName>
</protein>
<comment type="caution">
    <text evidence="1">The sequence shown here is derived from an EMBL/GenBank/DDBJ whole genome shotgun (WGS) entry which is preliminary data.</text>
</comment>
<feature type="non-terminal residue" evidence="1">
    <location>
        <position position="568"/>
    </location>
</feature>
<dbReference type="Proteomes" id="UP000789920">
    <property type="component" value="Unassembled WGS sequence"/>
</dbReference>
<gene>
    <name evidence="1" type="ORF">RPERSI_LOCUS2381</name>
</gene>
<sequence>MSVSVNSDPAVFSRLQLARALKEDPESSVIFVHSRPNPRRYDDDDQVYIPRPTHLLTPPILSTIEQNDNDTNISRPPRKRASSYSSPSTNDNPRDSIVMSEERRGSLGKQATLMDVRESILTSRQINTVSSFSPSSSQRTSLILQQPRSLSEGQTAKTPHVHSRSNSLSNSRPSSVPSSMNNSAPLRSNLANNNSSRPLSSYTNTQSRPNSVVTNQSRPSSSYNNSPSRPSSSYNNSPSRPSSSYNNSPSRPSSLVNQFNFNESDESDTEPSPKIISKINQLAISKTSQTKKLDKSEKSNKLKKVKEEEDSDSEESCDDDDSDDVDKDEKETDESSDDTPLALKVKPIIKVASPNGSIKKNSGRIEEWLNNVSGDEFSSPDPTNYVRSRRLSDYTPNQTFSASPLGRGSVEHRYHRSSTFDSHAQKSLANPNSRRKSHSELSPHRKTDLLSSPQLITGRISPNQRQDSGYWARETLAALSTDSRHQMLMNDSSSGTSTSKAEVVAHTESPQPHSKSKHRDSLHPQTPMNASYYGHYTNYASESHRKASNDYNNPGIRTNSGAYIQKHR</sequence>
<proteinExistence type="predicted"/>
<accession>A0ACA9LAP8</accession>
<evidence type="ECO:0000313" key="1">
    <source>
        <dbReference type="EMBL" id="CAG8513829.1"/>
    </source>
</evidence>
<reference evidence="1" key="1">
    <citation type="submission" date="2021-06" db="EMBL/GenBank/DDBJ databases">
        <authorList>
            <person name="Kallberg Y."/>
            <person name="Tangrot J."/>
            <person name="Rosling A."/>
        </authorList>
    </citation>
    <scope>NUCLEOTIDE SEQUENCE</scope>
    <source>
        <strain evidence="1">MA461A</strain>
    </source>
</reference>
<evidence type="ECO:0000313" key="2">
    <source>
        <dbReference type="Proteomes" id="UP000789920"/>
    </source>
</evidence>
<dbReference type="EMBL" id="CAJVQC010002580">
    <property type="protein sequence ID" value="CAG8513829.1"/>
    <property type="molecule type" value="Genomic_DNA"/>
</dbReference>
<keyword evidence="2" id="KW-1185">Reference proteome</keyword>
<name>A0ACA9LAP8_9GLOM</name>
<organism evidence="1 2">
    <name type="scientific">Racocetra persica</name>
    <dbReference type="NCBI Taxonomy" id="160502"/>
    <lineage>
        <taxon>Eukaryota</taxon>
        <taxon>Fungi</taxon>
        <taxon>Fungi incertae sedis</taxon>
        <taxon>Mucoromycota</taxon>
        <taxon>Glomeromycotina</taxon>
        <taxon>Glomeromycetes</taxon>
        <taxon>Diversisporales</taxon>
        <taxon>Gigasporaceae</taxon>
        <taxon>Racocetra</taxon>
    </lineage>
</organism>